<dbReference type="AlphaFoldDB" id="A0A1G2HT88"/>
<protein>
    <submittedName>
        <fullName evidence="2">Uncharacterized protein</fullName>
    </submittedName>
</protein>
<gene>
    <name evidence="2" type="ORF">A2822_00010</name>
</gene>
<evidence type="ECO:0000313" key="3">
    <source>
        <dbReference type="Proteomes" id="UP000178774"/>
    </source>
</evidence>
<sequence>MVSKRGQGLPVNVIIVAALALIVLVVLVVIFTQQTTQFGQKVGEETKTELFKMRIFYGKCRPGEAFENTFLSDYEKAASDEEQDTAKSSFRSEVDRCKEFSDTKESCESESGCVWA</sequence>
<evidence type="ECO:0000313" key="2">
    <source>
        <dbReference type="EMBL" id="OGZ65744.1"/>
    </source>
</evidence>
<accession>A0A1G2HT88</accession>
<dbReference type="EMBL" id="MHOP01000016">
    <property type="protein sequence ID" value="OGZ65744.1"/>
    <property type="molecule type" value="Genomic_DNA"/>
</dbReference>
<evidence type="ECO:0000256" key="1">
    <source>
        <dbReference type="SAM" id="Phobius"/>
    </source>
</evidence>
<name>A0A1G2HT88_9BACT</name>
<feature type="transmembrane region" description="Helical" evidence="1">
    <location>
        <begin position="12"/>
        <end position="31"/>
    </location>
</feature>
<keyword evidence="1" id="KW-1133">Transmembrane helix</keyword>
<proteinExistence type="predicted"/>
<comment type="caution">
    <text evidence="2">The sequence shown here is derived from an EMBL/GenBank/DDBJ whole genome shotgun (WGS) entry which is preliminary data.</text>
</comment>
<keyword evidence="1" id="KW-0812">Transmembrane</keyword>
<organism evidence="2 3">
    <name type="scientific">Candidatus Staskawiczbacteria bacterium RIFCSPHIGHO2_01_FULL_41_41</name>
    <dbReference type="NCBI Taxonomy" id="1802203"/>
    <lineage>
        <taxon>Bacteria</taxon>
        <taxon>Candidatus Staskawicziibacteriota</taxon>
    </lineage>
</organism>
<reference evidence="2 3" key="1">
    <citation type="journal article" date="2016" name="Nat. Commun.">
        <title>Thousands of microbial genomes shed light on interconnected biogeochemical processes in an aquifer system.</title>
        <authorList>
            <person name="Anantharaman K."/>
            <person name="Brown C.T."/>
            <person name="Hug L.A."/>
            <person name="Sharon I."/>
            <person name="Castelle C.J."/>
            <person name="Probst A.J."/>
            <person name="Thomas B.C."/>
            <person name="Singh A."/>
            <person name="Wilkins M.J."/>
            <person name="Karaoz U."/>
            <person name="Brodie E.L."/>
            <person name="Williams K.H."/>
            <person name="Hubbard S.S."/>
            <person name="Banfield J.F."/>
        </authorList>
    </citation>
    <scope>NUCLEOTIDE SEQUENCE [LARGE SCALE GENOMIC DNA]</scope>
</reference>
<keyword evidence="1" id="KW-0472">Membrane</keyword>
<dbReference type="Proteomes" id="UP000178774">
    <property type="component" value="Unassembled WGS sequence"/>
</dbReference>